<keyword evidence="4" id="KW-1185">Reference proteome</keyword>
<dbReference type="RefSeq" id="WP_101330873.1">
    <property type="nucleotide sequence ID" value="NZ_PJNH01000001.1"/>
</dbReference>
<dbReference type="InterPro" id="IPR036779">
    <property type="entry name" value="LysM_dom_sf"/>
</dbReference>
<dbReference type="EMBL" id="PJNH01000001">
    <property type="protein sequence ID" value="PKR79129.1"/>
    <property type="molecule type" value="Genomic_DNA"/>
</dbReference>
<name>A0A2I0QXT4_9BACI</name>
<reference evidence="3 4" key="1">
    <citation type="submission" date="2017-06" db="EMBL/GenBank/DDBJ databases">
        <title>the draft geome sequence of Illustriluteabacillus marina B3227.</title>
        <authorList>
            <person name="He R.-H."/>
            <person name="Du Z.-J."/>
        </authorList>
    </citation>
    <scope>NUCLEOTIDE SEQUENCE [LARGE SCALE GENOMIC DNA]</scope>
    <source>
        <strain evidence="3 4">B3227</strain>
    </source>
</reference>
<accession>A0A2I0QXT4</accession>
<dbReference type="Pfam" id="PF01476">
    <property type="entry name" value="LysM"/>
    <property type="match status" value="1"/>
</dbReference>
<feature type="domain" description="LysM" evidence="2">
    <location>
        <begin position="320"/>
        <end position="364"/>
    </location>
</feature>
<dbReference type="OrthoDB" id="2966368at2"/>
<dbReference type="SUPFAM" id="SSF54106">
    <property type="entry name" value="LysM domain"/>
    <property type="match status" value="1"/>
</dbReference>
<dbReference type="InterPro" id="IPR048862">
    <property type="entry name" value="SPOCS_spoVID_N"/>
</dbReference>
<protein>
    <recommendedName>
        <fullName evidence="2">LysM domain-containing protein</fullName>
    </recommendedName>
</protein>
<dbReference type="Proteomes" id="UP000243524">
    <property type="component" value="Unassembled WGS sequence"/>
</dbReference>
<dbReference type="SMART" id="SM00257">
    <property type="entry name" value="LysM"/>
    <property type="match status" value="1"/>
</dbReference>
<gene>
    <name evidence="3" type="ORF">CEY16_05090</name>
</gene>
<evidence type="ECO:0000259" key="2">
    <source>
        <dbReference type="PROSITE" id="PS51782"/>
    </source>
</evidence>
<evidence type="ECO:0000256" key="1">
    <source>
        <dbReference type="SAM" id="MobiDB-lite"/>
    </source>
</evidence>
<proteinExistence type="predicted"/>
<feature type="region of interest" description="Disordered" evidence="1">
    <location>
        <begin position="217"/>
        <end position="298"/>
    </location>
</feature>
<evidence type="ECO:0000313" key="4">
    <source>
        <dbReference type="Proteomes" id="UP000243524"/>
    </source>
</evidence>
<dbReference type="Gene3D" id="3.10.350.10">
    <property type="entry name" value="LysM domain"/>
    <property type="match status" value="1"/>
</dbReference>
<feature type="compositionally biased region" description="Basic and acidic residues" evidence="1">
    <location>
        <begin position="250"/>
        <end position="278"/>
    </location>
</feature>
<dbReference type="InterPro" id="IPR018392">
    <property type="entry name" value="LysM"/>
</dbReference>
<comment type="caution">
    <text evidence="3">The sequence shown here is derived from an EMBL/GenBank/DDBJ whole genome shotgun (WGS) entry which is preliminary data.</text>
</comment>
<feature type="compositionally biased region" description="Acidic residues" evidence="1">
    <location>
        <begin position="279"/>
        <end position="293"/>
    </location>
</feature>
<dbReference type="AlphaFoldDB" id="A0A2I0QXT4"/>
<dbReference type="Pfam" id="PF20918">
    <property type="entry name" value="SPOCS_spoVID-N"/>
    <property type="match status" value="1"/>
</dbReference>
<dbReference type="PROSITE" id="PS51782">
    <property type="entry name" value="LYSM"/>
    <property type="match status" value="1"/>
</dbReference>
<organism evidence="3 4">
    <name type="scientific">Halalkalibacillus sediminis</name>
    <dbReference type="NCBI Taxonomy" id="2018042"/>
    <lineage>
        <taxon>Bacteria</taxon>
        <taxon>Bacillati</taxon>
        <taxon>Bacillota</taxon>
        <taxon>Bacilli</taxon>
        <taxon>Bacillales</taxon>
        <taxon>Bacillaceae</taxon>
        <taxon>Halalkalibacillus</taxon>
    </lineage>
</organism>
<evidence type="ECO:0000313" key="3">
    <source>
        <dbReference type="EMBL" id="PKR79129.1"/>
    </source>
</evidence>
<sequence>MSHYENDPFLFDLSEKINFRQGDEIDDLYGISVEPEISVIHEDDFIQLRGVLVISGDYQSMASEAPLYMVDDQEENNYVHHVRALDNGFTNFQYPIPVDITIPRSKINETDELRVEVQYFDYEIPEPSTMNVFTKIRLEGVEWNDQSSSEANSDFSLKGIPPQDVTFQQPYQPPQPPSSYNEPESEPAEQREDQSADKGREFWQKKESKSFKDFFYKKEENLPEDNVSPKKQNQPKKEEVPESNAEPEYEEKPEMNMPPENKEMVQEAEQKENEKMEAESELDENVSPEEEVEDGKKKKKGLSYLSNFFRDGEAGSTKMKIRFVQQNETIQSIAEDYKVPVSKLERINQLEAGHDLQAGDLLYVPASGEVKSIQDKMQ</sequence>
<feature type="compositionally biased region" description="Basic and acidic residues" evidence="1">
    <location>
        <begin position="188"/>
        <end position="203"/>
    </location>
</feature>
<feature type="region of interest" description="Disordered" evidence="1">
    <location>
        <begin position="147"/>
        <end position="203"/>
    </location>
</feature>